<dbReference type="SMART" id="SM00167">
    <property type="entry name" value="VPS9"/>
    <property type="match status" value="1"/>
</dbReference>
<dbReference type="InterPro" id="IPR041545">
    <property type="entry name" value="DUF5601"/>
</dbReference>
<dbReference type="InterPro" id="IPR003123">
    <property type="entry name" value="VPS9"/>
</dbReference>
<dbReference type="GO" id="GO:0016192">
    <property type="term" value="P:vesicle-mediated transport"/>
    <property type="evidence" value="ECO:0007669"/>
    <property type="project" value="InterPro"/>
</dbReference>
<evidence type="ECO:0000313" key="5">
    <source>
        <dbReference type="EMBL" id="CAR23758.1"/>
    </source>
</evidence>
<dbReference type="InterPro" id="IPR037191">
    <property type="entry name" value="VPS9_dom_sf"/>
</dbReference>
<dbReference type="InterPro" id="IPR009060">
    <property type="entry name" value="UBA-like_sf"/>
</dbReference>
<dbReference type="GO" id="GO:0043130">
    <property type="term" value="F:ubiquitin binding"/>
    <property type="evidence" value="ECO:0007669"/>
    <property type="project" value="InterPro"/>
</dbReference>
<dbReference type="FunCoup" id="C5DIZ7">
    <property type="interactions" value="173"/>
</dbReference>
<dbReference type="OrthoDB" id="300289at2759"/>
<dbReference type="InterPro" id="IPR003892">
    <property type="entry name" value="CUE"/>
</dbReference>
<dbReference type="FunFam" id="1.10.246.120:FF:000004">
    <property type="entry name" value="Vacuolar sorting protein"/>
    <property type="match status" value="1"/>
</dbReference>
<feature type="domain" description="CUE" evidence="3">
    <location>
        <begin position="392"/>
        <end position="435"/>
    </location>
</feature>
<dbReference type="GO" id="GO:0005085">
    <property type="term" value="F:guanyl-nucleotide exchange factor activity"/>
    <property type="evidence" value="ECO:0007669"/>
    <property type="project" value="InterPro"/>
</dbReference>
<dbReference type="InParanoid" id="C5DIZ7"/>
<dbReference type="SUPFAM" id="SSF46934">
    <property type="entry name" value="UBA-like"/>
    <property type="match status" value="1"/>
</dbReference>
<reference evidence="5 6" key="1">
    <citation type="journal article" date="2009" name="Genome Res.">
        <title>Comparative genomics of protoploid Saccharomycetaceae.</title>
        <authorList>
            <consortium name="The Genolevures Consortium"/>
            <person name="Souciet J.-L."/>
            <person name="Dujon B."/>
            <person name="Gaillardin C."/>
            <person name="Johnston M."/>
            <person name="Baret P.V."/>
            <person name="Cliften P."/>
            <person name="Sherman D.J."/>
            <person name="Weissenbach J."/>
            <person name="Westhof E."/>
            <person name="Wincker P."/>
            <person name="Jubin C."/>
            <person name="Poulain J."/>
            <person name="Barbe V."/>
            <person name="Segurens B."/>
            <person name="Artiguenave F."/>
            <person name="Anthouard V."/>
            <person name="Vacherie B."/>
            <person name="Val M.-E."/>
            <person name="Fulton R.S."/>
            <person name="Minx P."/>
            <person name="Wilson R."/>
            <person name="Durrens P."/>
            <person name="Jean G."/>
            <person name="Marck C."/>
            <person name="Martin T."/>
            <person name="Nikolski M."/>
            <person name="Rolland T."/>
            <person name="Seret M.-L."/>
            <person name="Casaregola S."/>
            <person name="Despons L."/>
            <person name="Fairhead C."/>
            <person name="Fischer G."/>
            <person name="Lafontaine I."/>
            <person name="Leh V."/>
            <person name="Lemaire M."/>
            <person name="de Montigny J."/>
            <person name="Neuveglise C."/>
            <person name="Thierry A."/>
            <person name="Blanc-Lenfle I."/>
            <person name="Bleykasten C."/>
            <person name="Diffels J."/>
            <person name="Fritsch E."/>
            <person name="Frangeul L."/>
            <person name="Goeffon A."/>
            <person name="Jauniaux N."/>
            <person name="Kachouri-Lafond R."/>
            <person name="Payen C."/>
            <person name="Potier S."/>
            <person name="Pribylova L."/>
            <person name="Ozanne C."/>
            <person name="Richard G.-F."/>
            <person name="Sacerdot C."/>
            <person name="Straub M.-L."/>
            <person name="Talla E."/>
        </authorList>
    </citation>
    <scope>NUCLEOTIDE SEQUENCE [LARGE SCALE GENOMIC DNA]</scope>
    <source>
        <strain evidence="6">ATCC 56472 / CBS 6340 / NRRL Y-8284</strain>
    </source>
</reference>
<dbReference type="SUPFAM" id="SSF109993">
    <property type="entry name" value="VPS9 domain"/>
    <property type="match status" value="1"/>
</dbReference>
<evidence type="ECO:0000256" key="1">
    <source>
        <dbReference type="ARBA" id="ARBA00022786"/>
    </source>
</evidence>
<dbReference type="Pfam" id="PF02845">
    <property type="entry name" value="CUE"/>
    <property type="match status" value="1"/>
</dbReference>
<dbReference type="Gene3D" id="1.10.8.10">
    <property type="entry name" value="DNA helicase RuvA subunit, C-terminal domain"/>
    <property type="match status" value="1"/>
</dbReference>
<dbReference type="STRING" id="559295.C5DIZ7"/>
<feature type="compositionally biased region" description="Basic and acidic residues" evidence="2">
    <location>
        <begin position="304"/>
        <end position="323"/>
    </location>
</feature>
<name>C5DIZ7_LACTC</name>
<dbReference type="HOGENOM" id="CLU_007625_3_2_1"/>
<organism evidence="5 6">
    <name type="scientific">Lachancea thermotolerans (strain ATCC 56472 / CBS 6340 / NRRL Y-8284)</name>
    <name type="common">Yeast</name>
    <name type="synonym">Kluyveromyces thermotolerans</name>
    <dbReference type="NCBI Taxonomy" id="559295"/>
    <lineage>
        <taxon>Eukaryota</taxon>
        <taxon>Fungi</taxon>
        <taxon>Dikarya</taxon>
        <taxon>Ascomycota</taxon>
        <taxon>Saccharomycotina</taxon>
        <taxon>Saccharomycetes</taxon>
        <taxon>Saccharomycetales</taxon>
        <taxon>Saccharomycetaceae</taxon>
        <taxon>Lachancea</taxon>
    </lineage>
</organism>
<feature type="compositionally biased region" description="Basic and acidic residues" evidence="2">
    <location>
        <begin position="21"/>
        <end position="30"/>
    </location>
</feature>
<dbReference type="PROSITE" id="PS51140">
    <property type="entry name" value="CUE"/>
    <property type="match status" value="1"/>
</dbReference>
<protein>
    <submittedName>
        <fullName evidence="5">KLTH0E16434p</fullName>
    </submittedName>
</protein>
<evidence type="ECO:0000313" key="6">
    <source>
        <dbReference type="Proteomes" id="UP000002036"/>
    </source>
</evidence>
<sequence>MQMEDRQESPKSQSALVTEPADIKKIKSEDFPSQNDDEEPFYDFQAFVKLMKDPRADPIVRYTRSFLNNFVTKRELWTSEEQRKLVNDFKVFVFDKLTLYEPFKSLDAANLLNAKEGMEKLIMGKLYHKCFSPCLKSQLNVLDKGHKLDLDHDAMLADKREEFRFIDPQHLEINDKISSKLETFTQLSAKELGRMNGYKAPRDKMVCALNACRVIFGFLKHLKLERDGADAFIPLLIYAILKSNVESLISNVNYIERFRYPGFLRGESSYYLSSLQGAAGFVANMQVESLHIGNQQDFESKYHANQDALRKERESRQPSDPHKNASIPREPYGPSPSDYILKPLDGATNIVLSKFAELFSPAPASPQGHDAQEDVEGHDDITRLAQEMEEKEHARVLRELHAMFPDMDQELIRDISIAKKYRIGACVDVLLTLSS</sequence>
<dbReference type="OMA" id="DVCIAKK"/>
<dbReference type="Pfam" id="PF18151">
    <property type="entry name" value="DUF5601"/>
    <property type="match status" value="1"/>
</dbReference>
<dbReference type="EMBL" id="CU928169">
    <property type="protein sequence ID" value="CAR23758.1"/>
    <property type="molecule type" value="Genomic_DNA"/>
</dbReference>
<dbReference type="InterPro" id="IPR045046">
    <property type="entry name" value="Vps9-like"/>
</dbReference>
<dbReference type="PANTHER" id="PTHR23101:SF25">
    <property type="entry name" value="GTPASE-ACTIVATING PROTEIN AND VPS9 DOMAIN-CONTAINING PROTEIN 1"/>
    <property type="match status" value="1"/>
</dbReference>
<dbReference type="KEGG" id="lth:KLTH0E16434g"/>
<keyword evidence="1" id="KW-0833">Ubl conjugation pathway</keyword>
<dbReference type="PROSITE" id="PS51205">
    <property type="entry name" value="VPS9"/>
    <property type="match status" value="1"/>
</dbReference>
<feature type="region of interest" description="Disordered" evidence="2">
    <location>
        <begin position="1"/>
        <end position="38"/>
    </location>
</feature>
<proteinExistence type="predicted"/>
<dbReference type="GO" id="GO:0031267">
    <property type="term" value="F:small GTPase binding"/>
    <property type="evidence" value="ECO:0007669"/>
    <property type="project" value="TreeGrafter"/>
</dbReference>
<dbReference type="CDD" id="cd14369">
    <property type="entry name" value="CUE_VPS9_like"/>
    <property type="match status" value="1"/>
</dbReference>
<keyword evidence="6" id="KW-1185">Reference proteome</keyword>
<evidence type="ECO:0000259" key="3">
    <source>
        <dbReference type="PROSITE" id="PS51140"/>
    </source>
</evidence>
<evidence type="ECO:0000256" key="2">
    <source>
        <dbReference type="SAM" id="MobiDB-lite"/>
    </source>
</evidence>
<feature type="domain" description="VPS9" evidence="4">
    <location>
        <begin position="150"/>
        <end position="291"/>
    </location>
</feature>
<gene>
    <name evidence="5" type="ordered locus">KLTH0E16434g</name>
</gene>
<evidence type="ECO:0000259" key="4">
    <source>
        <dbReference type="PROSITE" id="PS51205"/>
    </source>
</evidence>
<dbReference type="eggNOG" id="KOG2319">
    <property type="taxonomic scope" value="Eukaryota"/>
</dbReference>
<dbReference type="Pfam" id="PF02204">
    <property type="entry name" value="VPS9"/>
    <property type="match status" value="1"/>
</dbReference>
<dbReference type="RefSeq" id="XP_002554195.1">
    <property type="nucleotide sequence ID" value="XM_002554149.1"/>
</dbReference>
<dbReference type="Gene3D" id="1.10.246.120">
    <property type="match status" value="1"/>
</dbReference>
<dbReference type="AlphaFoldDB" id="C5DIZ7"/>
<dbReference type="Proteomes" id="UP000002036">
    <property type="component" value="Chromosome E"/>
</dbReference>
<dbReference type="GO" id="GO:0030139">
    <property type="term" value="C:endocytic vesicle"/>
    <property type="evidence" value="ECO:0007669"/>
    <property type="project" value="TreeGrafter"/>
</dbReference>
<feature type="region of interest" description="Disordered" evidence="2">
    <location>
        <begin position="304"/>
        <end position="338"/>
    </location>
</feature>
<dbReference type="SMART" id="SM00546">
    <property type="entry name" value="CUE"/>
    <property type="match status" value="1"/>
</dbReference>
<dbReference type="GeneID" id="8292367"/>
<dbReference type="Gene3D" id="1.20.1050.80">
    <property type="entry name" value="VPS9 domain"/>
    <property type="match status" value="1"/>
</dbReference>
<accession>C5DIZ7</accession>
<dbReference type="GO" id="GO:0005829">
    <property type="term" value="C:cytosol"/>
    <property type="evidence" value="ECO:0007669"/>
    <property type="project" value="TreeGrafter"/>
</dbReference>
<dbReference type="PANTHER" id="PTHR23101">
    <property type="entry name" value="RAB GDP/GTP EXCHANGE FACTOR"/>
    <property type="match status" value="1"/>
</dbReference>
<dbReference type="InterPro" id="IPR041804">
    <property type="entry name" value="Vps9_CUE"/>
</dbReference>